<reference evidence="2" key="1">
    <citation type="submission" date="2021-06" db="EMBL/GenBank/DDBJ databases">
        <authorList>
            <person name="Kallberg Y."/>
            <person name="Tangrot J."/>
            <person name="Rosling A."/>
        </authorList>
    </citation>
    <scope>NUCLEOTIDE SEQUENCE</scope>
    <source>
        <strain evidence="2">CL551</strain>
    </source>
</reference>
<dbReference type="PANTHER" id="PTHR34391:SF1">
    <property type="entry name" value="UPF0658 GOLGI APPARATUS MEMBRANE PROTEIN C1952.10C-RELATED"/>
    <property type="match status" value="1"/>
</dbReference>
<dbReference type="GO" id="GO:0005794">
    <property type="term" value="C:Golgi apparatus"/>
    <property type="evidence" value="ECO:0007669"/>
    <property type="project" value="TreeGrafter"/>
</dbReference>
<keyword evidence="1" id="KW-1133">Transmembrane helix</keyword>
<name>A0A9N9BD83_9GLOM</name>
<sequence>MNLKNNGSIAISCGISTAEKKVTLFMAENVIFILYQAFQFYLCLNAALSLNMIQITTVVILDLGATFYTLVQQIQIDTNLNLIQTACLGYFYIEPKYIQNEYLYFAFSLAFSIAISGISLKLYNQLRSVTYKNANIDSKTQAIYRTTLFLEMLLKVDFFLIVTYAFLTFSAMPIIWNGSLIVRIMFIVHSIMLVVAIFLEILVYYSLNKEWKIGMYIFFALWSLCGVEFTLFIDNGITLAKRGWCLLISLSKPIYMHIIEILE</sequence>
<dbReference type="AlphaFoldDB" id="A0A9N9BD83"/>
<feature type="transmembrane region" description="Helical" evidence="1">
    <location>
        <begin position="213"/>
        <end position="233"/>
    </location>
</feature>
<keyword evidence="1" id="KW-0472">Membrane</keyword>
<keyword evidence="1" id="KW-0812">Transmembrane</keyword>
<feature type="transmembrane region" description="Helical" evidence="1">
    <location>
        <begin position="158"/>
        <end position="177"/>
    </location>
</feature>
<protein>
    <submittedName>
        <fullName evidence="2">7900_t:CDS:1</fullName>
    </submittedName>
</protein>
<proteinExistence type="predicted"/>
<comment type="caution">
    <text evidence="2">The sequence shown here is derived from an EMBL/GenBank/DDBJ whole genome shotgun (WGS) entry which is preliminary data.</text>
</comment>
<evidence type="ECO:0000313" key="3">
    <source>
        <dbReference type="Proteomes" id="UP000789342"/>
    </source>
</evidence>
<dbReference type="InterPro" id="IPR040410">
    <property type="entry name" value="UPF0658_Golgi"/>
</dbReference>
<feature type="transmembrane region" description="Helical" evidence="1">
    <location>
        <begin position="102"/>
        <end position="123"/>
    </location>
</feature>
<gene>
    <name evidence="2" type="ORF">AMORRO_LOCUS6163</name>
</gene>
<organism evidence="2 3">
    <name type="scientific">Acaulospora morrowiae</name>
    <dbReference type="NCBI Taxonomy" id="94023"/>
    <lineage>
        <taxon>Eukaryota</taxon>
        <taxon>Fungi</taxon>
        <taxon>Fungi incertae sedis</taxon>
        <taxon>Mucoromycota</taxon>
        <taxon>Glomeromycotina</taxon>
        <taxon>Glomeromycetes</taxon>
        <taxon>Diversisporales</taxon>
        <taxon>Acaulosporaceae</taxon>
        <taxon>Acaulospora</taxon>
    </lineage>
</organism>
<accession>A0A9N9BD83</accession>
<dbReference type="OrthoDB" id="2404271at2759"/>
<feature type="transmembrane region" description="Helical" evidence="1">
    <location>
        <begin position="22"/>
        <end position="42"/>
    </location>
</feature>
<evidence type="ECO:0000256" key="1">
    <source>
        <dbReference type="SAM" id="Phobius"/>
    </source>
</evidence>
<dbReference type="EMBL" id="CAJVPV010003987">
    <property type="protein sequence ID" value="CAG8564222.1"/>
    <property type="molecule type" value="Genomic_DNA"/>
</dbReference>
<dbReference type="Proteomes" id="UP000789342">
    <property type="component" value="Unassembled WGS sequence"/>
</dbReference>
<feature type="transmembrane region" description="Helical" evidence="1">
    <location>
        <begin position="184"/>
        <end position="207"/>
    </location>
</feature>
<evidence type="ECO:0000313" key="2">
    <source>
        <dbReference type="EMBL" id="CAG8564222.1"/>
    </source>
</evidence>
<dbReference type="PANTHER" id="PTHR34391">
    <property type="entry name" value="UPF0658 GOLGI APPARATUS MEMBRANE PROTEIN C1952.10C-RELATED"/>
    <property type="match status" value="1"/>
</dbReference>
<keyword evidence="3" id="KW-1185">Reference proteome</keyword>